<sequence>MSPLSSSQSTYRDIVRSAASVAYPLDDELTGCASVHFTSNKNPGICERAADLPTLLARNDAHYMATRNAFVDQRLLMLLVSAAYQPFATNVFPLPPRRMHASDPIFCAQNVCALEQRWIRSGSYDVYLYSSIDVALRTAASSRGSCSHLPTLPLARIHSTFTAIPVIAGCYRISRSFKTLHTVSSLALIAAVDVLMPILFSQVRESPIPFMIKLLMFRTPSTHATLPSKILYPCDPSHTYAPPSLAYWSGPEYV</sequence>
<name>A0A9P7CY34_9AGAM</name>
<evidence type="ECO:0000313" key="2">
    <source>
        <dbReference type="Proteomes" id="UP000714275"/>
    </source>
</evidence>
<dbReference type="AlphaFoldDB" id="A0A9P7CY34"/>
<evidence type="ECO:0000313" key="1">
    <source>
        <dbReference type="EMBL" id="KAG1769732.1"/>
    </source>
</evidence>
<reference evidence="1" key="1">
    <citation type="journal article" date="2020" name="New Phytol.">
        <title>Comparative genomics reveals dynamic genome evolution in host specialist ectomycorrhizal fungi.</title>
        <authorList>
            <person name="Lofgren L.A."/>
            <person name="Nguyen N.H."/>
            <person name="Vilgalys R."/>
            <person name="Ruytinx J."/>
            <person name="Liao H.L."/>
            <person name="Branco S."/>
            <person name="Kuo A."/>
            <person name="LaButti K."/>
            <person name="Lipzen A."/>
            <person name="Andreopoulos W."/>
            <person name="Pangilinan J."/>
            <person name="Riley R."/>
            <person name="Hundley H."/>
            <person name="Na H."/>
            <person name="Barry K."/>
            <person name="Grigoriev I.V."/>
            <person name="Stajich J.E."/>
            <person name="Kennedy P.G."/>
        </authorList>
    </citation>
    <scope>NUCLEOTIDE SEQUENCE</scope>
    <source>
        <strain evidence="1">DOB743</strain>
    </source>
</reference>
<keyword evidence="2" id="KW-1185">Reference proteome</keyword>
<gene>
    <name evidence="1" type="ORF">EV702DRAFT_1202762</name>
</gene>
<proteinExistence type="predicted"/>
<protein>
    <submittedName>
        <fullName evidence="1">Uncharacterized protein</fullName>
    </submittedName>
</protein>
<comment type="caution">
    <text evidence="1">The sequence shown here is derived from an EMBL/GenBank/DDBJ whole genome shotgun (WGS) entry which is preliminary data.</text>
</comment>
<dbReference type="EMBL" id="JABBWD010000070">
    <property type="protein sequence ID" value="KAG1769732.1"/>
    <property type="molecule type" value="Genomic_DNA"/>
</dbReference>
<accession>A0A9P7CY34</accession>
<dbReference type="Proteomes" id="UP000714275">
    <property type="component" value="Unassembled WGS sequence"/>
</dbReference>
<organism evidence="1 2">
    <name type="scientific">Suillus placidus</name>
    <dbReference type="NCBI Taxonomy" id="48579"/>
    <lineage>
        <taxon>Eukaryota</taxon>
        <taxon>Fungi</taxon>
        <taxon>Dikarya</taxon>
        <taxon>Basidiomycota</taxon>
        <taxon>Agaricomycotina</taxon>
        <taxon>Agaricomycetes</taxon>
        <taxon>Agaricomycetidae</taxon>
        <taxon>Boletales</taxon>
        <taxon>Suillineae</taxon>
        <taxon>Suillaceae</taxon>
        <taxon>Suillus</taxon>
    </lineage>
</organism>